<accession>A0A107FPE1</accession>
<evidence type="ECO:0000313" key="3">
    <source>
        <dbReference type="EMBL" id="KWD97232.1"/>
    </source>
</evidence>
<reference evidence="3 4" key="1">
    <citation type="submission" date="2015-11" db="EMBL/GenBank/DDBJ databases">
        <title>Expanding the genomic diversity of Burkholderia species for the development of highly accurate diagnostics.</title>
        <authorList>
            <person name="Sahl J."/>
            <person name="Keim P."/>
            <person name="Wagner D."/>
        </authorList>
    </citation>
    <scope>NUCLEOTIDE SEQUENCE [LARGE SCALE GENOMIC DNA]</scope>
    <source>
        <strain evidence="3 4">MSMB2167WGS</strain>
    </source>
</reference>
<feature type="region of interest" description="Disordered" evidence="1">
    <location>
        <begin position="107"/>
        <end position="127"/>
    </location>
</feature>
<evidence type="ECO:0000256" key="1">
    <source>
        <dbReference type="SAM" id="MobiDB-lite"/>
    </source>
</evidence>
<dbReference type="PROSITE" id="PS50987">
    <property type="entry name" value="HTH_ARSR_2"/>
    <property type="match status" value="1"/>
</dbReference>
<organism evidence="3 4">
    <name type="scientific">Burkholderia ubonensis</name>
    <dbReference type="NCBI Taxonomy" id="101571"/>
    <lineage>
        <taxon>Bacteria</taxon>
        <taxon>Pseudomonadati</taxon>
        <taxon>Pseudomonadota</taxon>
        <taxon>Betaproteobacteria</taxon>
        <taxon>Burkholderiales</taxon>
        <taxon>Burkholderiaceae</taxon>
        <taxon>Burkholderia</taxon>
        <taxon>Burkholderia cepacia complex</taxon>
    </lineage>
</organism>
<evidence type="ECO:0000313" key="4">
    <source>
        <dbReference type="Proteomes" id="UP000062998"/>
    </source>
</evidence>
<dbReference type="PANTHER" id="PTHR38600">
    <property type="entry name" value="TRANSCRIPTIONAL REGULATORY PROTEIN"/>
    <property type="match status" value="1"/>
</dbReference>
<dbReference type="InterPro" id="IPR036388">
    <property type="entry name" value="WH-like_DNA-bd_sf"/>
</dbReference>
<dbReference type="InterPro" id="IPR036390">
    <property type="entry name" value="WH_DNA-bd_sf"/>
</dbReference>
<dbReference type="GO" id="GO:0003700">
    <property type="term" value="F:DNA-binding transcription factor activity"/>
    <property type="evidence" value="ECO:0007669"/>
    <property type="project" value="InterPro"/>
</dbReference>
<name>A0A107FPE1_9BURK</name>
<dbReference type="RefSeq" id="WP_059965331.1">
    <property type="nucleotide sequence ID" value="NZ_CP013463.1"/>
</dbReference>
<dbReference type="SMART" id="SM00418">
    <property type="entry name" value="HTH_ARSR"/>
    <property type="match status" value="1"/>
</dbReference>
<dbReference type="EMBL" id="LPIX01000084">
    <property type="protein sequence ID" value="KWD97232.1"/>
    <property type="molecule type" value="Genomic_DNA"/>
</dbReference>
<evidence type="ECO:0000259" key="2">
    <source>
        <dbReference type="PROSITE" id="PS50987"/>
    </source>
</evidence>
<dbReference type="InterPro" id="IPR001845">
    <property type="entry name" value="HTH_ArsR_DNA-bd_dom"/>
</dbReference>
<dbReference type="Gene3D" id="1.10.10.10">
    <property type="entry name" value="Winged helix-like DNA-binding domain superfamily/Winged helix DNA-binding domain"/>
    <property type="match status" value="1"/>
</dbReference>
<dbReference type="Pfam" id="PF12840">
    <property type="entry name" value="HTH_20"/>
    <property type="match status" value="1"/>
</dbReference>
<dbReference type="NCBIfam" id="NF033788">
    <property type="entry name" value="HTH_metalloreg"/>
    <property type="match status" value="1"/>
</dbReference>
<gene>
    <name evidence="3" type="ORF">WL73_00945</name>
</gene>
<feature type="domain" description="HTH arsR-type" evidence="2">
    <location>
        <begin position="1"/>
        <end position="94"/>
    </location>
</feature>
<sequence>MRSPSDSLSAVFAALADPTRRAILLRLAEGAAPVSELARPFDISAPAVSKHLRVLSDAGLIEREVDARWRICRLRADGMRDAHGWLETYRQFWEDSLDRLKVFVEQSSAERDAGDACPSAPPPEEKP</sequence>
<dbReference type="PRINTS" id="PR00778">
    <property type="entry name" value="HTHARSR"/>
</dbReference>
<dbReference type="OrthoDB" id="9791888at2"/>
<dbReference type="SUPFAM" id="SSF46785">
    <property type="entry name" value="Winged helix' DNA-binding domain"/>
    <property type="match status" value="1"/>
</dbReference>
<dbReference type="InterPro" id="IPR011991">
    <property type="entry name" value="ArsR-like_HTH"/>
</dbReference>
<proteinExistence type="predicted"/>
<dbReference type="Proteomes" id="UP000062998">
    <property type="component" value="Unassembled WGS sequence"/>
</dbReference>
<dbReference type="PANTHER" id="PTHR38600:SF2">
    <property type="entry name" value="SLL0088 PROTEIN"/>
    <property type="match status" value="1"/>
</dbReference>
<protein>
    <submittedName>
        <fullName evidence="3">ArsR family transcriptional regulator</fullName>
    </submittedName>
</protein>
<comment type="caution">
    <text evidence="3">The sequence shown here is derived from an EMBL/GenBank/DDBJ whole genome shotgun (WGS) entry which is preliminary data.</text>
</comment>
<dbReference type="AlphaFoldDB" id="A0A107FPE1"/>
<dbReference type="CDD" id="cd00090">
    <property type="entry name" value="HTH_ARSR"/>
    <property type="match status" value="1"/>
</dbReference>